<dbReference type="RefSeq" id="XP_012570033.1">
    <property type="nucleotide sequence ID" value="XM_012714579.2"/>
</dbReference>
<dbReference type="GeneID" id="101514891"/>
<accession>A0A1S3E3L0</accession>
<evidence type="ECO:0000256" key="1">
    <source>
        <dbReference type="SAM" id="MobiDB-lite"/>
    </source>
</evidence>
<dbReference type="RefSeq" id="XP_073223048.1">
    <property type="nucleotide sequence ID" value="XM_073366947.1"/>
</dbReference>
<feature type="region of interest" description="Disordered" evidence="1">
    <location>
        <begin position="221"/>
        <end position="253"/>
    </location>
</feature>
<dbReference type="eggNOG" id="ENOG502SN33">
    <property type="taxonomic scope" value="Eukaryota"/>
</dbReference>
<dbReference type="KEGG" id="cam:101514891"/>
<gene>
    <name evidence="3" type="primary">LOC101514891</name>
</gene>
<dbReference type="OrthoDB" id="1899623at2759"/>
<dbReference type="PANTHER" id="PTHR34210:SF4">
    <property type="match status" value="1"/>
</dbReference>
<evidence type="ECO:0000313" key="3">
    <source>
        <dbReference type="RefSeq" id="XP_012570033.1"/>
    </source>
</evidence>
<keyword evidence="2" id="KW-1185">Reference proteome</keyword>
<organism evidence="2 3">
    <name type="scientific">Cicer arietinum</name>
    <name type="common">Chickpea</name>
    <name type="synonym">Garbanzo</name>
    <dbReference type="NCBI Taxonomy" id="3827"/>
    <lineage>
        <taxon>Eukaryota</taxon>
        <taxon>Viridiplantae</taxon>
        <taxon>Streptophyta</taxon>
        <taxon>Embryophyta</taxon>
        <taxon>Tracheophyta</taxon>
        <taxon>Spermatophyta</taxon>
        <taxon>Magnoliopsida</taxon>
        <taxon>eudicotyledons</taxon>
        <taxon>Gunneridae</taxon>
        <taxon>Pentapetalae</taxon>
        <taxon>rosids</taxon>
        <taxon>fabids</taxon>
        <taxon>Fabales</taxon>
        <taxon>Fabaceae</taxon>
        <taxon>Papilionoideae</taxon>
        <taxon>50 kb inversion clade</taxon>
        <taxon>NPAAA clade</taxon>
        <taxon>Hologalegina</taxon>
        <taxon>IRL clade</taxon>
        <taxon>Cicereae</taxon>
        <taxon>Cicer</taxon>
    </lineage>
</organism>
<reference evidence="2" key="1">
    <citation type="journal article" date="2013" name="Nat. Biotechnol.">
        <title>Draft genome sequence of chickpea (Cicer arietinum) provides a resource for trait improvement.</title>
        <authorList>
            <person name="Varshney R.K."/>
            <person name="Song C."/>
            <person name="Saxena R.K."/>
            <person name="Azam S."/>
            <person name="Yu S."/>
            <person name="Sharpe A.G."/>
            <person name="Cannon S."/>
            <person name="Baek J."/>
            <person name="Rosen B.D."/>
            <person name="Tar'an B."/>
            <person name="Millan T."/>
            <person name="Zhang X."/>
            <person name="Ramsay L.D."/>
            <person name="Iwata A."/>
            <person name="Wang Y."/>
            <person name="Nelson W."/>
            <person name="Farmer A.D."/>
            <person name="Gaur P.M."/>
            <person name="Soderlund C."/>
            <person name="Penmetsa R.V."/>
            <person name="Xu C."/>
            <person name="Bharti A.K."/>
            <person name="He W."/>
            <person name="Winter P."/>
            <person name="Zhao S."/>
            <person name="Hane J.K."/>
            <person name="Carrasquilla-Garcia N."/>
            <person name="Condie J.A."/>
            <person name="Upadhyaya H.D."/>
            <person name="Luo M.C."/>
            <person name="Thudi M."/>
            <person name="Gowda C.L."/>
            <person name="Singh N.P."/>
            <person name="Lichtenzveig J."/>
            <person name="Gali K.K."/>
            <person name="Rubio J."/>
            <person name="Nadarajan N."/>
            <person name="Dolezel J."/>
            <person name="Bansal K.C."/>
            <person name="Xu X."/>
            <person name="Edwards D."/>
            <person name="Zhang G."/>
            <person name="Kahl G."/>
            <person name="Gil J."/>
            <person name="Singh K.B."/>
            <person name="Datta S.K."/>
            <person name="Jackson S.A."/>
            <person name="Wang J."/>
            <person name="Cook D.R."/>
        </authorList>
    </citation>
    <scope>NUCLEOTIDE SEQUENCE [LARGE SCALE GENOMIC DNA]</scope>
    <source>
        <strain evidence="2">cv. CDC Frontier</strain>
    </source>
</reference>
<name>A0A1S3E3L0_CICAR</name>
<dbReference type="STRING" id="3827.A0A1S3E3L0"/>
<proteinExistence type="predicted"/>
<dbReference type="PANTHER" id="PTHR34210">
    <property type="entry name" value="OS01G0252900 PROTEIN"/>
    <property type="match status" value="1"/>
</dbReference>
<reference evidence="3" key="2">
    <citation type="submission" date="2025-08" db="UniProtKB">
        <authorList>
            <consortium name="RefSeq"/>
        </authorList>
    </citation>
    <scope>IDENTIFICATION</scope>
    <source>
        <tissue evidence="3">Etiolated seedlings</tissue>
    </source>
</reference>
<dbReference type="Proteomes" id="UP000087171">
    <property type="component" value="Chromosome Ca4"/>
</dbReference>
<sequence length="253" mass="28993">MQHICSRMQNNSVRNYLIGQPGLFSVENKTSNTEMHLKRDRYGSHVYGLPTIAYNEAQGNNGIQSYIPDEPTDAKVDQQNQTNGEMDEAREEDMEIGYEESPPTPTYEGLERRFVDEIIKLVRERSDKEDAELARHNETMIEINTEFQEKLSSLRALQETRREEFLHKESEARLNKYQHGKRNHYPSMKDSQGYLCPSTTFTAGEATSSGRFHVGESTKCLTSTSNGVKRSQRNETRVPLPPGRVYNNSSVHN</sequence>
<dbReference type="AlphaFoldDB" id="A0A1S3E3L0"/>
<protein>
    <submittedName>
        <fullName evidence="3">Uncharacterized protein LOC101514891 isoform X1</fullName>
    </submittedName>
</protein>
<evidence type="ECO:0000313" key="2">
    <source>
        <dbReference type="Proteomes" id="UP000087171"/>
    </source>
</evidence>